<evidence type="ECO:0000259" key="4">
    <source>
        <dbReference type="PROSITE" id="PS51278"/>
    </source>
</evidence>
<comment type="caution">
    <text evidence="5">The sequence shown here is derived from an EMBL/GenBank/DDBJ whole genome shotgun (WGS) entry which is preliminary data.</text>
</comment>
<feature type="domain" description="Glutamine amidotransferase type-2" evidence="4">
    <location>
        <begin position="91"/>
        <end position="280"/>
    </location>
</feature>
<proteinExistence type="predicted"/>
<accession>A0A642UTC6</accession>
<dbReference type="GO" id="GO:0004066">
    <property type="term" value="F:asparagine synthase (glutamine-hydrolyzing) activity"/>
    <property type="evidence" value="ECO:0007669"/>
    <property type="project" value="InterPro"/>
</dbReference>
<dbReference type="AlphaFoldDB" id="A0A642UTC6"/>
<dbReference type="PANTHER" id="PTHR45937:SF1">
    <property type="entry name" value="ASPARAGINE SYNTHETASE DOMAIN-CONTAINING PROTEIN 1"/>
    <property type="match status" value="1"/>
</dbReference>
<evidence type="ECO:0000256" key="3">
    <source>
        <dbReference type="ARBA" id="ARBA00022962"/>
    </source>
</evidence>
<dbReference type="SUPFAM" id="SSF52402">
    <property type="entry name" value="Adenine nucleotide alpha hydrolases-like"/>
    <property type="match status" value="1"/>
</dbReference>
<protein>
    <recommendedName>
        <fullName evidence="4">Glutamine amidotransferase type-2 domain-containing protein</fullName>
    </recommendedName>
</protein>
<organism evidence="5 6">
    <name type="scientific">Diutina rugosa</name>
    <name type="common">Yeast</name>
    <name type="synonym">Candida rugosa</name>
    <dbReference type="NCBI Taxonomy" id="5481"/>
    <lineage>
        <taxon>Eukaryota</taxon>
        <taxon>Fungi</taxon>
        <taxon>Dikarya</taxon>
        <taxon>Ascomycota</taxon>
        <taxon>Saccharomycotina</taxon>
        <taxon>Pichiomycetes</taxon>
        <taxon>Debaryomycetaceae</taxon>
        <taxon>Diutina</taxon>
    </lineage>
</organism>
<keyword evidence="1" id="KW-0028">Amino-acid biosynthesis</keyword>
<keyword evidence="6" id="KW-1185">Reference proteome</keyword>
<reference evidence="5 6" key="1">
    <citation type="submission" date="2019-07" db="EMBL/GenBank/DDBJ databases">
        <title>Genome assembly of two rare yeast pathogens: Diutina rugosa and Trichomonascus ciferrii.</title>
        <authorList>
            <person name="Mixao V."/>
            <person name="Saus E."/>
            <person name="Hansen A."/>
            <person name="Lass-Flor C."/>
            <person name="Gabaldon T."/>
        </authorList>
    </citation>
    <scope>NUCLEOTIDE SEQUENCE [LARGE SCALE GENOMIC DNA]</scope>
    <source>
        <strain evidence="5 6">CBS 613</strain>
    </source>
</reference>
<dbReference type="InterPro" id="IPR051857">
    <property type="entry name" value="Asn_synthetase_domain"/>
</dbReference>
<dbReference type="RefSeq" id="XP_034013517.1">
    <property type="nucleotide sequence ID" value="XM_034154115.1"/>
</dbReference>
<dbReference type="InterPro" id="IPR017932">
    <property type="entry name" value="GATase_2_dom"/>
</dbReference>
<evidence type="ECO:0000256" key="2">
    <source>
        <dbReference type="ARBA" id="ARBA00022888"/>
    </source>
</evidence>
<dbReference type="CDD" id="cd01991">
    <property type="entry name" value="Asn_synthase_B_C"/>
    <property type="match status" value="1"/>
</dbReference>
<dbReference type="PROSITE" id="PS51278">
    <property type="entry name" value="GATASE_TYPE_2"/>
    <property type="match status" value="1"/>
</dbReference>
<dbReference type="SUPFAM" id="SSF56235">
    <property type="entry name" value="N-terminal nucleophile aminohydrolases (Ntn hydrolases)"/>
    <property type="match status" value="1"/>
</dbReference>
<dbReference type="EMBL" id="SWFT01000050">
    <property type="protein sequence ID" value="KAA8905131.1"/>
    <property type="molecule type" value="Genomic_DNA"/>
</dbReference>
<dbReference type="VEuPathDB" id="FungiDB:DIURU_001559"/>
<dbReference type="InterPro" id="IPR029055">
    <property type="entry name" value="Ntn_hydrolases_N"/>
</dbReference>
<evidence type="ECO:0000313" key="5">
    <source>
        <dbReference type="EMBL" id="KAA8905131.1"/>
    </source>
</evidence>
<dbReference type="InterPro" id="IPR014729">
    <property type="entry name" value="Rossmann-like_a/b/a_fold"/>
</dbReference>
<dbReference type="Gene3D" id="3.40.50.620">
    <property type="entry name" value="HUPs"/>
    <property type="match status" value="1"/>
</dbReference>
<name>A0A642UTC6_DIURU</name>
<evidence type="ECO:0000313" key="6">
    <source>
        <dbReference type="Proteomes" id="UP000449547"/>
    </source>
</evidence>
<evidence type="ECO:0000256" key="1">
    <source>
        <dbReference type="ARBA" id="ARBA00022605"/>
    </source>
</evidence>
<keyword evidence="2" id="KW-0061">Asparagine biosynthesis</keyword>
<dbReference type="PANTHER" id="PTHR45937">
    <property type="entry name" value="ASPARAGINE SYNTHETASE DOMAIN-CONTAINING PROTEIN 1"/>
    <property type="match status" value="1"/>
</dbReference>
<dbReference type="Gene3D" id="3.60.20.10">
    <property type="entry name" value="Glutamine Phosphoribosylpyrophosphate, subunit 1, domain 1"/>
    <property type="match status" value="1"/>
</dbReference>
<sequence>MCGILAIFGEVTPPPDIPVSSSSPQWHTTSPQHFICRHLARFPLTKRDEAKLAHQYQIKDIHSRQTKIKANLKLSDEEKSKQYNQLQQQLDDLLGPADEPPAYPESSAPLNEYYVSQVVDAVACRGPDYLGYHIVDNQIHMCSSVLSLRSPFTPQPGYAAGVVLQYNGELYGNTSANDTSDILQRLTDEFAIEKDRRAAILRVISSLNGEFAFVIYDTIDEMVYFGRDRVGRRSLVVRYSPRQLVISSVGLGLGSGFEEVDNKIWVYSIDSKQFEKISYPKSNLPQGDSFTDLLQTAVQQRWATIQPLHPQSVPAGVLFSGGLDCTIIAHLLAKTAPGQAIDLITVGFDHPRSNQRAASSPDRVLAKRSWFQLCQLHGISLRLVEVNVAYKQWLQGYHRVQSLMAPTATEMDLSIAIAFYFASGTSESGASITLRQLVDIPATYEEYCKNEDQFTTVSGYLSPAPVLFSGLGADELFAGYSRHEALFSNLEPESPTLDDAYNQLQTMLDYDIDVIHTRNLGRDDRVMASWGKELRYPYLDEAVIASVKRIPPQQKLKLSWEWKESKKQGRRQVVVSERKHYLREVARSFGLGFVAAEPKRAIQFGAKSAKLEVNQAKAKGTDIIV</sequence>
<dbReference type="OMA" id="SVYESCP"/>
<gene>
    <name evidence="5" type="ORF">DIURU_001559</name>
</gene>
<dbReference type="Pfam" id="PF00733">
    <property type="entry name" value="Asn_synthase"/>
    <property type="match status" value="2"/>
</dbReference>
<dbReference type="InterPro" id="IPR001962">
    <property type="entry name" value="Asn_synthase"/>
</dbReference>
<dbReference type="GeneID" id="54780212"/>
<keyword evidence="3" id="KW-0315">Glutamine amidotransferase</keyword>
<dbReference type="Proteomes" id="UP000449547">
    <property type="component" value="Unassembled WGS sequence"/>
</dbReference>
<dbReference type="GO" id="GO:0006529">
    <property type="term" value="P:asparagine biosynthetic process"/>
    <property type="evidence" value="ECO:0007669"/>
    <property type="project" value="UniProtKB-KW"/>
</dbReference>
<dbReference type="Pfam" id="PF13537">
    <property type="entry name" value="GATase_7"/>
    <property type="match status" value="1"/>
</dbReference>
<dbReference type="OrthoDB" id="10252281at2759"/>